<dbReference type="GeneID" id="50535769"/>
<evidence type="ECO:0000313" key="1">
    <source>
        <dbReference type="EMBL" id="KQH86019.1"/>
    </source>
</evidence>
<evidence type="ECO:0000313" key="2">
    <source>
        <dbReference type="Proteomes" id="UP000051221"/>
    </source>
</evidence>
<dbReference type="InParanoid" id="A0A0Q2SEV8"/>
<sequence>MKRASPSFRLQMIKEVATRKQSDCIDPMANYIRTMLSDTKKAKPQSEAKRNFSGVHFDEHAGGWVDDNWGLKS</sequence>
<reference evidence="1 2" key="1">
    <citation type="submission" date="2015-08" db="EMBL/GenBank/DDBJ databases">
        <title>Antibacterial properties of a collection of Vibrionaceae strains.</title>
        <authorList>
            <person name="Giubergia S."/>
        </authorList>
    </citation>
    <scope>NUCLEOTIDE SEQUENCE [LARGE SCALE GENOMIC DNA]</scope>
    <source>
        <strain evidence="1 2">S0821</strain>
    </source>
</reference>
<accession>A0A0Q2SEV8</accession>
<dbReference type="AlphaFoldDB" id="A0A0Q2SEV8"/>
<comment type="caution">
    <text evidence="1">The sequence shown here is derived from an EMBL/GenBank/DDBJ whole genome shotgun (WGS) entry which is preliminary data.</text>
</comment>
<dbReference type="RefSeq" id="WP_038151051.1">
    <property type="nucleotide sequence ID" value="NZ_CABLCD010000013.1"/>
</dbReference>
<gene>
    <name evidence="1" type="ORF">AMR76_12145</name>
</gene>
<name>A0A0Q2SEV8_VIBFU</name>
<organism evidence="1 2">
    <name type="scientific">Vibrio furnissii</name>
    <dbReference type="NCBI Taxonomy" id="29494"/>
    <lineage>
        <taxon>Bacteria</taxon>
        <taxon>Pseudomonadati</taxon>
        <taxon>Pseudomonadota</taxon>
        <taxon>Gammaproteobacteria</taxon>
        <taxon>Vibrionales</taxon>
        <taxon>Vibrionaceae</taxon>
        <taxon>Vibrio</taxon>
    </lineage>
</organism>
<protein>
    <submittedName>
        <fullName evidence="1">Uncharacterized protein</fullName>
    </submittedName>
</protein>
<proteinExistence type="predicted"/>
<dbReference type="Proteomes" id="UP000051221">
    <property type="component" value="Unassembled WGS sequence"/>
</dbReference>
<keyword evidence="2" id="KW-1185">Reference proteome</keyword>
<dbReference type="OrthoDB" id="5879551at2"/>
<dbReference type="EMBL" id="LKHS01000009">
    <property type="protein sequence ID" value="KQH86019.1"/>
    <property type="molecule type" value="Genomic_DNA"/>
</dbReference>